<comment type="function">
    <text evidence="1 12">Catalyzes the condensation of (S)-aspartate-beta-semialdehyde [(S)-ASA] and pyruvate to 4-hydroxy-tetrahydrodipicolinate (HTPA).</text>
</comment>
<feature type="binding site" evidence="12">
    <location>
        <position position="204"/>
    </location>
    <ligand>
        <name>pyruvate</name>
        <dbReference type="ChEBI" id="CHEBI:15361"/>
    </ligand>
</feature>
<keyword evidence="8 12" id="KW-0457">Lysine biosynthesis</keyword>
<evidence type="ECO:0000256" key="10">
    <source>
        <dbReference type="ARBA" id="ARBA00023270"/>
    </source>
</evidence>
<protein>
    <recommendedName>
        <fullName evidence="4 12">4-hydroxy-tetrahydrodipicolinate synthase</fullName>
        <shortName evidence="12">HTPA synthase</shortName>
        <ecNumber evidence="4 12">4.3.3.7</ecNumber>
    </recommendedName>
</protein>
<dbReference type="InterPro" id="IPR020624">
    <property type="entry name" value="Schiff_base-form_aldolases_CS"/>
</dbReference>
<dbReference type="GO" id="GO:0008840">
    <property type="term" value="F:4-hydroxy-tetrahydrodipicolinate synthase activity"/>
    <property type="evidence" value="ECO:0007669"/>
    <property type="project" value="UniProtKB-EC"/>
</dbReference>
<dbReference type="RefSeq" id="WP_376844441.1">
    <property type="nucleotide sequence ID" value="NZ_JBHSFW010000001.1"/>
</dbReference>
<dbReference type="InterPro" id="IPR002220">
    <property type="entry name" value="DapA-like"/>
</dbReference>
<feature type="binding site" evidence="12">
    <location>
        <position position="46"/>
    </location>
    <ligand>
        <name>pyruvate</name>
        <dbReference type="ChEBI" id="CHEBI:15361"/>
    </ligand>
</feature>
<evidence type="ECO:0000256" key="3">
    <source>
        <dbReference type="ARBA" id="ARBA00007592"/>
    </source>
</evidence>
<evidence type="ECO:0000256" key="6">
    <source>
        <dbReference type="ARBA" id="ARBA00022605"/>
    </source>
</evidence>
<comment type="caution">
    <text evidence="14">The sequence shown here is derived from an EMBL/GenBank/DDBJ whole genome shotgun (WGS) entry which is preliminary data.</text>
</comment>
<proteinExistence type="inferred from homology"/>
<evidence type="ECO:0000256" key="13">
    <source>
        <dbReference type="PIRNR" id="PIRNR001365"/>
    </source>
</evidence>
<feature type="active site" description="Schiff-base intermediate with substrate" evidence="12">
    <location>
        <position position="162"/>
    </location>
</feature>
<dbReference type="SUPFAM" id="SSF51569">
    <property type="entry name" value="Aldolase"/>
    <property type="match status" value="1"/>
</dbReference>
<dbReference type="Gene3D" id="3.20.20.70">
    <property type="entry name" value="Aldolase class I"/>
    <property type="match status" value="1"/>
</dbReference>
<dbReference type="NCBIfam" id="TIGR00674">
    <property type="entry name" value="dapA"/>
    <property type="match status" value="1"/>
</dbReference>
<comment type="pathway">
    <text evidence="2 12">Amino-acid biosynthesis; L-lysine biosynthesis via DAP pathway; (S)-tetrahydrodipicolinate from L-aspartate: step 3/4.</text>
</comment>
<dbReference type="PIRSF" id="PIRSF001365">
    <property type="entry name" value="DHDPS"/>
    <property type="match status" value="1"/>
</dbReference>
<sequence length="290" mass="31331">MAFGRLLTAMVTPFNENGEVDKEKTTILVNHLIDHGTEGLVVAGTTGESPTLTHDEKLALFAHVIEVSRGRVPIIAGTGSNNTAETVSLTKEAEALGADGVMIVAPYYSKPNQEGLYQHFKTVAEAVNVPVMVYNVPGRTAVNITPDTIVKLSRIDNIKCVKEASGNLDQMADIIEQTPDDFVLYSGDDGLTLPVLAIGGHGVVSVASHVIGDEMQQMIHAFNDRRLEAAASLHRRYLPLMRAIFSAPSPVPIKALLKWQGIDVGGVRLPMVPLSEAERIALENIYQQCK</sequence>
<dbReference type="SMART" id="SM01130">
    <property type="entry name" value="DHDPS"/>
    <property type="match status" value="1"/>
</dbReference>
<reference evidence="15" key="1">
    <citation type="journal article" date="2019" name="Int. J. Syst. Evol. Microbiol.">
        <title>The Global Catalogue of Microorganisms (GCM) 10K type strain sequencing project: providing services to taxonomists for standard genome sequencing and annotation.</title>
        <authorList>
            <consortium name="The Broad Institute Genomics Platform"/>
            <consortium name="The Broad Institute Genome Sequencing Center for Infectious Disease"/>
            <person name="Wu L."/>
            <person name="Ma J."/>
        </authorList>
    </citation>
    <scope>NUCLEOTIDE SEQUENCE [LARGE SCALE GENOMIC DNA]</scope>
    <source>
        <strain evidence="15">CGMCC 1.16306</strain>
    </source>
</reference>
<dbReference type="PANTHER" id="PTHR12128">
    <property type="entry name" value="DIHYDRODIPICOLINATE SYNTHASE"/>
    <property type="match status" value="1"/>
</dbReference>
<evidence type="ECO:0000256" key="12">
    <source>
        <dbReference type="HAMAP-Rule" id="MF_00418"/>
    </source>
</evidence>
<keyword evidence="7 12" id="KW-0220">Diaminopimelate biosynthesis</keyword>
<keyword evidence="9 12" id="KW-0456">Lyase</keyword>
<dbReference type="InterPro" id="IPR005263">
    <property type="entry name" value="DapA"/>
</dbReference>
<dbReference type="PANTHER" id="PTHR12128:SF66">
    <property type="entry name" value="4-HYDROXY-2-OXOGLUTARATE ALDOLASE, MITOCHONDRIAL"/>
    <property type="match status" value="1"/>
</dbReference>
<feature type="site" description="Part of a proton relay during catalysis" evidence="12">
    <location>
        <position position="45"/>
    </location>
</feature>
<dbReference type="HAMAP" id="MF_00418">
    <property type="entry name" value="DapA"/>
    <property type="match status" value="1"/>
</dbReference>
<dbReference type="EMBL" id="JBHSFW010000001">
    <property type="protein sequence ID" value="MFC4617397.1"/>
    <property type="molecule type" value="Genomic_DNA"/>
</dbReference>
<dbReference type="InterPro" id="IPR013785">
    <property type="entry name" value="Aldolase_TIM"/>
</dbReference>
<evidence type="ECO:0000256" key="2">
    <source>
        <dbReference type="ARBA" id="ARBA00005120"/>
    </source>
</evidence>
<comment type="caution">
    <text evidence="12">Was originally thought to be a dihydrodipicolinate synthase (DHDPS), catalyzing the condensation of (S)-aspartate-beta-semialdehyde [(S)-ASA] and pyruvate to dihydrodipicolinate (DHDP). However, it was shown in E.coli that the product of the enzymatic reaction is not dihydrodipicolinate but in fact (4S)-4-hydroxy-2,3,4,5-tetrahydro-(2S)-dipicolinic acid (HTPA), and that the consecutive dehydration reaction leading to DHDP is not spontaneous but catalyzed by DapB.</text>
</comment>
<evidence type="ECO:0000256" key="4">
    <source>
        <dbReference type="ARBA" id="ARBA00012086"/>
    </source>
</evidence>
<comment type="subunit">
    <text evidence="12">Homotetramer; dimer of dimers.</text>
</comment>
<feature type="site" description="Part of a proton relay during catalysis" evidence="12">
    <location>
        <position position="108"/>
    </location>
</feature>
<name>A0ABV9GJW7_9BACL</name>
<evidence type="ECO:0000256" key="5">
    <source>
        <dbReference type="ARBA" id="ARBA00022490"/>
    </source>
</evidence>
<evidence type="ECO:0000313" key="15">
    <source>
        <dbReference type="Proteomes" id="UP001596022"/>
    </source>
</evidence>
<dbReference type="Pfam" id="PF00701">
    <property type="entry name" value="DHDPS"/>
    <property type="match status" value="1"/>
</dbReference>
<comment type="catalytic activity">
    <reaction evidence="11 12">
        <text>L-aspartate 4-semialdehyde + pyruvate = (2S,4S)-4-hydroxy-2,3,4,5-tetrahydrodipicolinate + H2O + H(+)</text>
        <dbReference type="Rhea" id="RHEA:34171"/>
        <dbReference type="ChEBI" id="CHEBI:15361"/>
        <dbReference type="ChEBI" id="CHEBI:15377"/>
        <dbReference type="ChEBI" id="CHEBI:15378"/>
        <dbReference type="ChEBI" id="CHEBI:67139"/>
        <dbReference type="ChEBI" id="CHEBI:537519"/>
        <dbReference type="EC" id="4.3.3.7"/>
    </reaction>
</comment>
<evidence type="ECO:0000256" key="7">
    <source>
        <dbReference type="ARBA" id="ARBA00022915"/>
    </source>
</evidence>
<evidence type="ECO:0000313" key="14">
    <source>
        <dbReference type="EMBL" id="MFC4617397.1"/>
    </source>
</evidence>
<evidence type="ECO:0000256" key="1">
    <source>
        <dbReference type="ARBA" id="ARBA00003294"/>
    </source>
</evidence>
<dbReference type="PRINTS" id="PR00146">
    <property type="entry name" value="DHPICSNTHASE"/>
</dbReference>
<evidence type="ECO:0000256" key="9">
    <source>
        <dbReference type="ARBA" id="ARBA00023239"/>
    </source>
</evidence>
<keyword evidence="10 12" id="KW-0704">Schiff base</keyword>
<accession>A0ABV9GJW7</accession>
<keyword evidence="6 12" id="KW-0028">Amino-acid biosynthesis</keyword>
<evidence type="ECO:0000256" key="8">
    <source>
        <dbReference type="ARBA" id="ARBA00023154"/>
    </source>
</evidence>
<dbReference type="CDD" id="cd00950">
    <property type="entry name" value="DHDPS"/>
    <property type="match status" value="1"/>
</dbReference>
<organism evidence="14 15">
    <name type="scientific">Camelliibacillus cellulosilyticus</name>
    <dbReference type="NCBI Taxonomy" id="2174486"/>
    <lineage>
        <taxon>Bacteria</taxon>
        <taxon>Bacillati</taxon>
        <taxon>Bacillota</taxon>
        <taxon>Bacilli</taxon>
        <taxon>Bacillales</taxon>
        <taxon>Sporolactobacillaceae</taxon>
        <taxon>Camelliibacillus</taxon>
    </lineage>
</organism>
<dbReference type="Proteomes" id="UP001596022">
    <property type="component" value="Unassembled WGS sequence"/>
</dbReference>
<keyword evidence="15" id="KW-1185">Reference proteome</keyword>
<keyword evidence="5 12" id="KW-0963">Cytoplasm</keyword>
<evidence type="ECO:0000256" key="11">
    <source>
        <dbReference type="ARBA" id="ARBA00047836"/>
    </source>
</evidence>
<dbReference type="PROSITE" id="PS00665">
    <property type="entry name" value="DHDPS_1"/>
    <property type="match status" value="1"/>
</dbReference>
<gene>
    <name evidence="12 14" type="primary">dapA</name>
    <name evidence="14" type="ORF">ACFO4N_01480</name>
</gene>
<comment type="similarity">
    <text evidence="3 12 13">Belongs to the DapA family.</text>
</comment>
<comment type="subcellular location">
    <subcellularLocation>
        <location evidence="12">Cytoplasm</location>
    </subcellularLocation>
</comment>
<dbReference type="EC" id="4.3.3.7" evidence="4 12"/>
<feature type="active site" description="Proton donor/acceptor" evidence="12">
    <location>
        <position position="134"/>
    </location>
</feature>